<dbReference type="EMBL" id="JAODUP010000130">
    <property type="protein sequence ID" value="KAK2160570.1"/>
    <property type="molecule type" value="Genomic_DNA"/>
</dbReference>
<dbReference type="GO" id="GO:0005743">
    <property type="term" value="C:mitochondrial inner membrane"/>
    <property type="evidence" value="ECO:0007669"/>
    <property type="project" value="TreeGrafter"/>
</dbReference>
<dbReference type="Proteomes" id="UP001208570">
    <property type="component" value="Unassembled WGS sequence"/>
</dbReference>
<organism evidence="2 3">
    <name type="scientific">Paralvinella palmiformis</name>
    <dbReference type="NCBI Taxonomy" id="53620"/>
    <lineage>
        <taxon>Eukaryota</taxon>
        <taxon>Metazoa</taxon>
        <taxon>Spiralia</taxon>
        <taxon>Lophotrochozoa</taxon>
        <taxon>Annelida</taxon>
        <taxon>Polychaeta</taxon>
        <taxon>Sedentaria</taxon>
        <taxon>Canalipalpata</taxon>
        <taxon>Terebellida</taxon>
        <taxon>Terebelliformia</taxon>
        <taxon>Alvinellidae</taxon>
        <taxon>Paralvinella</taxon>
    </lineage>
</organism>
<dbReference type="GO" id="GO:0070131">
    <property type="term" value="P:positive regulation of mitochondrial translation"/>
    <property type="evidence" value="ECO:0007669"/>
    <property type="project" value="TreeGrafter"/>
</dbReference>
<dbReference type="SUPFAM" id="SSF50985">
    <property type="entry name" value="RCC1/BLIP-II"/>
    <property type="match status" value="1"/>
</dbReference>
<sequence length="440" mass="48552">MRLFICQRCISLMQPILRQHQQMICWLSVKTVSQLSCPKETGKERRSCYKIHTLSSGRNMSAKEISNDINLEFLQKKVGCVDSIYVWGNGGTGALGRYPLNVSLGYGFTVFWSRTQNRSSVYGCGLNTSRQLGIQSNPDDPDHFPDFIMEPALININLNNEQSGRQSQVVDISCGKAHTWIVTDDNKVFSFGSNAYGQCGKPANGHNISRCNKSFLFHEKIKQVCCGLDHTLVLTTDGNVYSCGLGADGQTGLGHYKAVDTLTLVCGDIKEKGDVFGWGNSEYGQFSAAIGDEMQVNTPRHLPFLQEKTIRQAAAAGTMCGLLDDEGKVYIWGYGALGRHHIIEQTNVPQLVDRCSFGAKQMMEDFHVTQLSCGLTHFAAVTELGELYMWGKQRMHCLGSCQSKDDADILYTPTKVDVPAHVISTSCGIDHSCAVCVTRN</sequence>
<protein>
    <submittedName>
        <fullName evidence="2">Uncharacterized protein</fullName>
    </submittedName>
</protein>
<evidence type="ECO:0000313" key="3">
    <source>
        <dbReference type="Proteomes" id="UP001208570"/>
    </source>
</evidence>
<dbReference type="Gene3D" id="2.130.10.30">
    <property type="entry name" value="Regulator of chromosome condensation 1/beta-lactamase-inhibitor protein II"/>
    <property type="match status" value="2"/>
</dbReference>
<dbReference type="InterPro" id="IPR009091">
    <property type="entry name" value="RCC1/BLIP-II"/>
</dbReference>
<accession>A0AAD9N8B5</accession>
<dbReference type="GO" id="GO:0005085">
    <property type="term" value="F:guanyl-nucleotide exchange factor activity"/>
    <property type="evidence" value="ECO:0007669"/>
    <property type="project" value="TreeGrafter"/>
</dbReference>
<dbReference type="GO" id="GO:0019843">
    <property type="term" value="F:rRNA binding"/>
    <property type="evidence" value="ECO:0007669"/>
    <property type="project" value="TreeGrafter"/>
</dbReference>
<gene>
    <name evidence="2" type="ORF">LSH36_130g02002</name>
</gene>
<name>A0AAD9N8B5_9ANNE</name>
<dbReference type="PRINTS" id="PR00633">
    <property type="entry name" value="RCCNDNSATION"/>
</dbReference>
<evidence type="ECO:0000256" key="1">
    <source>
        <dbReference type="PROSITE-ProRule" id="PRU00235"/>
    </source>
</evidence>
<proteinExistence type="predicted"/>
<dbReference type="PROSITE" id="PS50012">
    <property type="entry name" value="RCC1_3"/>
    <property type="match status" value="5"/>
</dbReference>
<dbReference type="PANTHER" id="PTHR46337">
    <property type="entry name" value="RCC1-LIKE G EXCHANGING FACTOR-LIKE PROTEIN"/>
    <property type="match status" value="1"/>
</dbReference>
<dbReference type="AlphaFoldDB" id="A0AAD9N8B5"/>
<dbReference type="InterPro" id="IPR000408">
    <property type="entry name" value="Reg_chr_condens"/>
</dbReference>
<feature type="repeat" description="RCC1" evidence="1">
    <location>
        <begin position="273"/>
        <end position="326"/>
    </location>
</feature>
<dbReference type="PANTHER" id="PTHR46337:SF1">
    <property type="entry name" value="RCC1-LIKE G EXCHANGING FACTOR-LIKE PROTEIN"/>
    <property type="match status" value="1"/>
</dbReference>
<comment type="caution">
    <text evidence="2">The sequence shown here is derived from an EMBL/GenBank/DDBJ whole genome shotgun (WGS) entry which is preliminary data.</text>
</comment>
<dbReference type="PROSITE" id="PS00626">
    <property type="entry name" value="RCC1_2"/>
    <property type="match status" value="1"/>
</dbReference>
<feature type="repeat" description="RCC1" evidence="1">
    <location>
        <begin position="119"/>
        <end position="185"/>
    </location>
</feature>
<keyword evidence="3" id="KW-1185">Reference proteome</keyword>
<feature type="repeat" description="RCC1" evidence="1">
    <location>
        <begin position="327"/>
        <end position="384"/>
    </location>
</feature>
<dbReference type="Pfam" id="PF13540">
    <property type="entry name" value="RCC1_2"/>
    <property type="match status" value="2"/>
</dbReference>
<dbReference type="InterPro" id="IPR053035">
    <property type="entry name" value="Mitochondrial_GEF_domain"/>
</dbReference>
<dbReference type="Pfam" id="PF00415">
    <property type="entry name" value="RCC1"/>
    <property type="match status" value="3"/>
</dbReference>
<evidence type="ECO:0000313" key="2">
    <source>
        <dbReference type="EMBL" id="KAK2160570.1"/>
    </source>
</evidence>
<feature type="repeat" description="RCC1" evidence="1">
    <location>
        <begin position="385"/>
        <end position="438"/>
    </location>
</feature>
<feature type="repeat" description="RCC1" evidence="1">
    <location>
        <begin position="186"/>
        <end position="237"/>
    </location>
</feature>
<reference evidence="2" key="1">
    <citation type="journal article" date="2023" name="Mol. Biol. Evol.">
        <title>Third-Generation Sequencing Reveals the Adaptive Role of the Epigenome in Three Deep-Sea Polychaetes.</title>
        <authorList>
            <person name="Perez M."/>
            <person name="Aroh O."/>
            <person name="Sun Y."/>
            <person name="Lan Y."/>
            <person name="Juniper S.K."/>
            <person name="Young C.R."/>
            <person name="Angers B."/>
            <person name="Qian P.Y."/>
        </authorList>
    </citation>
    <scope>NUCLEOTIDE SEQUENCE</scope>
    <source>
        <strain evidence="2">P08H-3</strain>
    </source>
</reference>